<feature type="binding site" evidence="13">
    <location>
        <position position="390"/>
    </location>
    <ligand>
        <name>substrate</name>
    </ligand>
</feature>
<feature type="binding site" evidence="13">
    <location>
        <position position="411"/>
    </location>
    <ligand>
        <name>substrate</name>
    </ligand>
</feature>
<dbReference type="GO" id="GO:0004590">
    <property type="term" value="F:orotidine-5'-phosphate decarboxylase activity"/>
    <property type="evidence" value="ECO:0007669"/>
    <property type="project" value="UniProtKB-EC"/>
</dbReference>
<dbReference type="PANTHER" id="PTHR32119">
    <property type="entry name" value="OROTIDINE 5'-PHOSPHATE DECARBOXYLASE"/>
    <property type="match status" value="1"/>
</dbReference>
<feature type="binding site" evidence="13">
    <location>
        <position position="322"/>
    </location>
    <ligand>
        <name>substrate</name>
    </ligand>
</feature>
<comment type="function">
    <text evidence="1">Catalyzes the decarboxylation of orotidine 5'-monophosphate (OMP) to uridine 5'-monophosphate (UMP).</text>
</comment>
<evidence type="ECO:0000256" key="1">
    <source>
        <dbReference type="ARBA" id="ARBA00002356"/>
    </source>
</evidence>
<evidence type="ECO:0000256" key="2">
    <source>
        <dbReference type="ARBA" id="ARBA00004861"/>
    </source>
</evidence>
<dbReference type="InterPro" id="IPR029057">
    <property type="entry name" value="PRTase-like"/>
</dbReference>
<evidence type="ECO:0000256" key="5">
    <source>
        <dbReference type="ARBA" id="ARBA00012321"/>
    </source>
</evidence>
<feature type="active site" description="For OMPdecase activity" evidence="12">
    <location>
        <position position="270"/>
    </location>
</feature>
<dbReference type="InterPro" id="IPR014732">
    <property type="entry name" value="OMPdecase"/>
</dbReference>
<sequence length="435" mass="48734">MMGKLGHWLTPWEKEKVCEALLRYNLLKWDNARRLPLKSGGETDIYINLRNARSTPEALMFLTQTFTNPIMRLLPDRFVEVPDSVSCFAGPLAIMTDVPYITIREEEKTGRATKAKTIGDYHYGERVTIIDDVITDGASKVVPFRECVAMGLNVLPLIVLVDRQQGWQKKFQEENIPLDVWPGMTLHDVRRYLIENKLMRRCDPAVEEKNPLIVALDGKDWDDILPLLDVLRTTGCILKVNDLLLAEGINNLIPELQVYGRVMADLKGHDIKNTLENIAKRIRPHEPWVVTVHGSGGKEMVQATVKALEGTRTKVLVVTVLTSINQATCEEIYTRLPIDEVRVLARIAHEAGAQGIVCSPEEVGELRQKYPDMMLVTPGVRSPGKEAGDQKRIGTPAAAFEAGANHLVIGRQILGAFDPVAEVFRVLREELKIAI</sequence>
<name>A0A2H0V2X9_9BACT</name>
<dbReference type="InterPro" id="IPR013785">
    <property type="entry name" value="Aldolase_TIM"/>
</dbReference>
<proteinExistence type="inferred from homology"/>
<keyword evidence="10" id="KW-0456">Lyase</keyword>
<feature type="binding site" evidence="13">
    <location>
        <position position="410"/>
    </location>
    <ligand>
        <name>substrate</name>
    </ligand>
</feature>
<evidence type="ECO:0000256" key="8">
    <source>
        <dbReference type="ARBA" id="ARBA00022793"/>
    </source>
</evidence>
<evidence type="ECO:0000256" key="11">
    <source>
        <dbReference type="ARBA" id="ARBA00033428"/>
    </source>
</evidence>
<evidence type="ECO:0000256" key="12">
    <source>
        <dbReference type="PIRSR" id="PIRSR614732-1"/>
    </source>
</evidence>
<gene>
    <name evidence="15" type="primary">pyrF</name>
    <name evidence="15" type="ORF">COT99_01105</name>
</gene>
<dbReference type="AlphaFoldDB" id="A0A2H0V2X9"/>
<protein>
    <recommendedName>
        <fullName evidence="7">Orotidine 5'-phosphate decarboxylase</fullName>
        <ecNumber evidence="5">4.1.1.23</ecNumber>
    </recommendedName>
    <alternativeName>
        <fullName evidence="11">OMP decarboxylase</fullName>
    </alternativeName>
    <alternativeName>
        <fullName evidence="6">Uridine 5'-monophosphate synthase</fullName>
    </alternativeName>
</protein>
<dbReference type="GO" id="GO:0005829">
    <property type="term" value="C:cytosol"/>
    <property type="evidence" value="ECO:0007669"/>
    <property type="project" value="TreeGrafter"/>
</dbReference>
<dbReference type="Gene3D" id="3.40.50.2020">
    <property type="match status" value="1"/>
</dbReference>
<accession>A0A2H0V2X9</accession>
<evidence type="ECO:0000256" key="4">
    <source>
        <dbReference type="ARBA" id="ARBA00009769"/>
    </source>
</evidence>
<evidence type="ECO:0000256" key="10">
    <source>
        <dbReference type="ARBA" id="ARBA00023239"/>
    </source>
</evidence>
<feature type="domain" description="Orotidine 5'-phosphate decarboxylase" evidence="14">
    <location>
        <begin position="211"/>
        <end position="426"/>
    </location>
</feature>
<feature type="binding site" evidence="13">
    <location>
        <position position="381"/>
    </location>
    <ligand>
        <name>substrate</name>
    </ligand>
</feature>
<keyword evidence="8" id="KW-0210">Decarboxylase</keyword>
<dbReference type="InterPro" id="IPR011060">
    <property type="entry name" value="RibuloseP-bd_barrel"/>
</dbReference>
<evidence type="ECO:0000313" key="15">
    <source>
        <dbReference type="EMBL" id="PIR93408.1"/>
    </source>
</evidence>
<comment type="similarity">
    <text evidence="4">In the C-terminal section; belongs to the OMP decarboxylase family.</text>
</comment>
<dbReference type="SMART" id="SM00934">
    <property type="entry name" value="OMPdecase"/>
    <property type="match status" value="1"/>
</dbReference>
<dbReference type="UniPathway" id="UPA00070">
    <property type="reaction ID" value="UER00120"/>
</dbReference>
<feature type="binding site" evidence="13">
    <location>
        <position position="217"/>
    </location>
    <ligand>
        <name>substrate</name>
    </ligand>
</feature>
<evidence type="ECO:0000313" key="16">
    <source>
        <dbReference type="Proteomes" id="UP000228626"/>
    </source>
</evidence>
<feature type="active site" description="For OMPdecase activity" evidence="12">
    <location>
        <position position="265"/>
    </location>
</feature>
<dbReference type="NCBIfam" id="TIGR01740">
    <property type="entry name" value="pyrF"/>
    <property type="match status" value="1"/>
</dbReference>
<dbReference type="SUPFAM" id="SSF53271">
    <property type="entry name" value="PRTase-like"/>
    <property type="match status" value="1"/>
</dbReference>
<dbReference type="InterPro" id="IPR001754">
    <property type="entry name" value="OMPdeCOase_dom"/>
</dbReference>
<dbReference type="Proteomes" id="UP000228626">
    <property type="component" value="Unassembled WGS sequence"/>
</dbReference>
<reference evidence="16" key="1">
    <citation type="submission" date="2017-09" db="EMBL/GenBank/DDBJ databases">
        <title>Depth-based differentiation of microbial function through sediment-hosted aquifers and enrichment of novel symbionts in the deep terrestrial subsurface.</title>
        <authorList>
            <person name="Probst A.J."/>
            <person name="Ladd B."/>
            <person name="Jarett J.K."/>
            <person name="Geller-Mcgrath D.E."/>
            <person name="Sieber C.M.K."/>
            <person name="Emerson J.B."/>
            <person name="Anantharaman K."/>
            <person name="Thomas B.C."/>
            <person name="Malmstrom R."/>
            <person name="Stieglmeier M."/>
            <person name="Klingl A."/>
            <person name="Woyke T."/>
            <person name="Ryan C.M."/>
            <person name="Banfield J.F."/>
        </authorList>
    </citation>
    <scope>NUCLEOTIDE SEQUENCE [LARGE SCALE GENOMIC DNA]</scope>
</reference>
<dbReference type="SUPFAM" id="SSF51366">
    <property type="entry name" value="Ribulose-phoshate binding barrel"/>
    <property type="match status" value="1"/>
</dbReference>
<evidence type="ECO:0000259" key="14">
    <source>
        <dbReference type="SMART" id="SM00934"/>
    </source>
</evidence>
<feature type="binding site" evidence="13">
    <location>
        <position position="239"/>
    </location>
    <ligand>
        <name>substrate</name>
    </ligand>
</feature>
<feature type="active site" description="For OMPdecase activity" evidence="12">
    <location>
        <position position="267"/>
    </location>
</feature>
<evidence type="ECO:0000256" key="9">
    <source>
        <dbReference type="ARBA" id="ARBA00022975"/>
    </source>
</evidence>
<organism evidence="15 16">
    <name type="scientific">Candidatus Falkowbacteria bacterium CG10_big_fil_rev_8_21_14_0_10_43_10</name>
    <dbReference type="NCBI Taxonomy" id="1974567"/>
    <lineage>
        <taxon>Bacteria</taxon>
        <taxon>Candidatus Falkowiibacteriota</taxon>
    </lineage>
</organism>
<dbReference type="CDD" id="cd06223">
    <property type="entry name" value="PRTases_typeI"/>
    <property type="match status" value="1"/>
</dbReference>
<evidence type="ECO:0000256" key="13">
    <source>
        <dbReference type="PIRSR" id="PIRSR614732-2"/>
    </source>
</evidence>
<keyword evidence="9" id="KW-0665">Pyrimidine biosynthesis</keyword>
<dbReference type="Gene3D" id="3.20.20.70">
    <property type="entry name" value="Aldolase class I"/>
    <property type="match status" value="1"/>
</dbReference>
<comment type="caution">
    <text evidence="15">The sequence shown here is derived from an EMBL/GenBank/DDBJ whole genome shotgun (WGS) entry which is preliminary data.</text>
</comment>
<dbReference type="PANTHER" id="PTHR32119:SF2">
    <property type="entry name" value="OROTIDINE 5'-PHOSPHATE DECARBOXYLASE"/>
    <property type="match status" value="1"/>
</dbReference>
<dbReference type="InterPro" id="IPR000836">
    <property type="entry name" value="PRTase_dom"/>
</dbReference>
<evidence type="ECO:0000256" key="6">
    <source>
        <dbReference type="ARBA" id="ARBA00015047"/>
    </source>
</evidence>
<evidence type="ECO:0000256" key="3">
    <source>
        <dbReference type="ARBA" id="ARBA00006221"/>
    </source>
</evidence>
<dbReference type="EMBL" id="PFAR01000013">
    <property type="protein sequence ID" value="PIR93408.1"/>
    <property type="molecule type" value="Genomic_DNA"/>
</dbReference>
<dbReference type="GO" id="GO:0044205">
    <property type="term" value="P:'de novo' UMP biosynthetic process"/>
    <property type="evidence" value="ECO:0007669"/>
    <property type="project" value="UniProtKB-UniPathway"/>
</dbReference>
<dbReference type="Pfam" id="PF00215">
    <property type="entry name" value="OMPdecase"/>
    <property type="match status" value="1"/>
</dbReference>
<dbReference type="EC" id="4.1.1.23" evidence="5"/>
<comment type="similarity">
    <text evidence="3">In the N-terminal section; belongs to the purine/pyrimidine phosphoribosyltransferase family.</text>
</comment>
<dbReference type="CDD" id="cd04725">
    <property type="entry name" value="OMP_decarboxylase_like"/>
    <property type="match status" value="1"/>
</dbReference>
<dbReference type="GO" id="GO:0006207">
    <property type="term" value="P:'de novo' pyrimidine nucleobase biosynthetic process"/>
    <property type="evidence" value="ECO:0007669"/>
    <property type="project" value="InterPro"/>
</dbReference>
<comment type="pathway">
    <text evidence="2">Pyrimidine metabolism; UMP biosynthesis via de novo pathway; UMP from orotate: step 2/2.</text>
</comment>
<evidence type="ECO:0000256" key="7">
    <source>
        <dbReference type="ARBA" id="ARBA00021923"/>
    </source>
</evidence>